<evidence type="ECO:0000256" key="1">
    <source>
        <dbReference type="PROSITE-ProRule" id="PRU00703"/>
    </source>
</evidence>
<comment type="caution">
    <text evidence="3">The sequence shown here is derived from an EMBL/GenBank/DDBJ whole genome shotgun (WGS) entry which is preliminary data.</text>
</comment>
<organism evidence="3 4">
    <name type="scientific">Myroides marinus</name>
    <dbReference type="NCBI Taxonomy" id="703342"/>
    <lineage>
        <taxon>Bacteria</taxon>
        <taxon>Pseudomonadati</taxon>
        <taxon>Bacteroidota</taxon>
        <taxon>Flavobacteriia</taxon>
        <taxon>Flavobacteriales</taxon>
        <taxon>Flavobacteriaceae</taxon>
        <taxon>Myroides</taxon>
    </lineage>
</organism>
<dbReference type="Proteomes" id="UP000076630">
    <property type="component" value="Unassembled WGS sequence"/>
</dbReference>
<keyword evidence="1" id="KW-0129">CBS domain</keyword>
<dbReference type="Pfam" id="PF00571">
    <property type="entry name" value="CBS"/>
    <property type="match status" value="1"/>
</dbReference>
<dbReference type="SUPFAM" id="SSF54631">
    <property type="entry name" value="CBS-domain pair"/>
    <property type="match status" value="1"/>
</dbReference>
<dbReference type="InterPro" id="IPR000644">
    <property type="entry name" value="CBS_dom"/>
</dbReference>
<dbReference type="InterPro" id="IPR046342">
    <property type="entry name" value="CBS_dom_sf"/>
</dbReference>
<evidence type="ECO:0000313" key="3">
    <source>
        <dbReference type="EMBL" id="KZE78375.1"/>
    </source>
</evidence>
<name>A0A161SCZ2_9FLAO</name>
<dbReference type="RefSeq" id="WP_038984308.1">
    <property type="nucleotide sequence ID" value="NZ_JWJO01000001.1"/>
</dbReference>
<evidence type="ECO:0000259" key="2">
    <source>
        <dbReference type="PROSITE" id="PS51371"/>
    </source>
</evidence>
<accession>A0A161SCZ2</accession>
<evidence type="ECO:0000313" key="4">
    <source>
        <dbReference type="Proteomes" id="UP000076630"/>
    </source>
</evidence>
<protein>
    <recommendedName>
        <fullName evidence="2">CBS domain-containing protein</fullName>
    </recommendedName>
</protein>
<keyword evidence="4" id="KW-1185">Reference proteome</keyword>
<dbReference type="EMBL" id="LQNU01000065">
    <property type="protein sequence ID" value="KZE78375.1"/>
    <property type="molecule type" value="Genomic_DNA"/>
</dbReference>
<dbReference type="PROSITE" id="PS51371">
    <property type="entry name" value="CBS"/>
    <property type="match status" value="1"/>
</dbReference>
<dbReference type="OrthoDB" id="1523762at2"/>
<feature type="domain" description="CBS" evidence="2">
    <location>
        <begin position="8"/>
        <end position="66"/>
    </location>
</feature>
<reference evidence="3 4" key="1">
    <citation type="submission" date="2016-01" db="EMBL/GenBank/DDBJ databases">
        <title>Whole genome sequencing of Myroides marinus L41.</title>
        <authorList>
            <person name="Hong K.W."/>
        </authorList>
    </citation>
    <scope>NUCLEOTIDE SEQUENCE [LARGE SCALE GENOMIC DNA]</scope>
    <source>
        <strain evidence="3 4">L41</strain>
    </source>
</reference>
<sequence>MLSPDFFLLTDYPVCKLNTLVKDILLLLEKSNYSHIPVVNMDEIWIGNINTEDIYTADEESSIQDVMYDLDKFYLLESSNLNPFDFFDLFSQCDTNMIPLLDEEGRIKGVYNREYLLNEWSKTLFFEERGTTFVIEKGYEDYSFSEISQIIESNNAKVIGLMLLSNNNYRAQMLVKTNSVNTKTILDDLRRYGYDIVSSLSEDTHINDLKERTEYLNKYLNI</sequence>
<gene>
    <name evidence="3" type="ORF">AV926_13090</name>
</gene>
<dbReference type="AlphaFoldDB" id="A0A161SCZ2"/>
<proteinExistence type="predicted"/>
<dbReference type="Gene3D" id="3.10.580.10">
    <property type="entry name" value="CBS-domain"/>
    <property type="match status" value="1"/>
</dbReference>
<dbReference type="CDD" id="cd02205">
    <property type="entry name" value="CBS_pair_SF"/>
    <property type="match status" value="1"/>
</dbReference>